<evidence type="ECO:0000313" key="11">
    <source>
        <dbReference type="EMBL" id="SPO05391.1"/>
    </source>
</evidence>
<dbReference type="Pfam" id="PF00083">
    <property type="entry name" value="Sugar_tr"/>
    <property type="match status" value="1"/>
</dbReference>
<evidence type="ECO:0000313" key="12">
    <source>
        <dbReference type="Proteomes" id="UP001187682"/>
    </source>
</evidence>
<evidence type="ECO:0000256" key="8">
    <source>
        <dbReference type="RuleBase" id="RU003346"/>
    </source>
</evidence>
<feature type="transmembrane region" description="Helical" evidence="9">
    <location>
        <begin position="394"/>
        <end position="414"/>
    </location>
</feature>
<dbReference type="PROSITE" id="PS00216">
    <property type="entry name" value="SUGAR_TRANSPORT_1"/>
    <property type="match status" value="1"/>
</dbReference>
<dbReference type="FunFam" id="1.20.1250.20:FF:000078">
    <property type="entry name" value="MFS maltose transporter, putative"/>
    <property type="match status" value="1"/>
</dbReference>
<dbReference type="InterPro" id="IPR005828">
    <property type="entry name" value="MFS_sugar_transport-like"/>
</dbReference>
<keyword evidence="12" id="KW-1185">Reference proteome</keyword>
<proteinExistence type="inferred from homology"/>
<evidence type="ECO:0000259" key="10">
    <source>
        <dbReference type="PROSITE" id="PS50850"/>
    </source>
</evidence>
<evidence type="ECO:0000256" key="6">
    <source>
        <dbReference type="ARBA" id="ARBA00023136"/>
    </source>
</evidence>
<evidence type="ECO:0000256" key="3">
    <source>
        <dbReference type="ARBA" id="ARBA00022448"/>
    </source>
</evidence>
<comment type="caution">
    <text evidence="11">The sequence shown here is derived from an EMBL/GenBank/DDBJ whole genome shotgun (WGS) entry which is preliminary data.</text>
</comment>
<comment type="subcellular location">
    <subcellularLocation>
        <location evidence="1">Membrane</location>
        <topology evidence="1">Multi-pass membrane protein</topology>
    </subcellularLocation>
</comment>
<dbReference type="AlphaFoldDB" id="A0AAE8N2T2"/>
<feature type="transmembrane region" description="Helical" evidence="9">
    <location>
        <begin position="304"/>
        <end position="326"/>
    </location>
</feature>
<feature type="transmembrane region" description="Helical" evidence="9">
    <location>
        <begin position="125"/>
        <end position="143"/>
    </location>
</feature>
<dbReference type="GO" id="GO:0016020">
    <property type="term" value="C:membrane"/>
    <property type="evidence" value="ECO:0007669"/>
    <property type="project" value="UniProtKB-SubCell"/>
</dbReference>
<evidence type="ECO:0000256" key="2">
    <source>
        <dbReference type="ARBA" id="ARBA00010992"/>
    </source>
</evidence>
<dbReference type="Proteomes" id="UP001187682">
    <property type="component" value="Unassembled WGS sequence"/>
</dbReference>
<dbReference type="InterPro" id="IPR003663">
    <property type="entry name" value="Sugar/inositol_transpt"/>
</dbReference>
<evidence type="ECO:0000256" key="7">
    <source>
        <dbReference type="ARBA" id="ARBA00026248"/>
    </source>
</evidence>
<keyword evidence="5 9" id="KW-1133">Transmembrane helix</keyword>
<dbReference type="PANTHER" id="PTHR48022:SF5">
    <property type="entry name" value="ALPHA-GLUCOSIDES PERMEASE MPH2-RELATED"/>
    <property type="match status" value="1"/>
</dbReference>
<feature type="transmembrane region" description="Helical" evidence="9">
    <location>
        <begin position="98"/>
        <end position="118"/>
    </location>
</feature>
<dbReference type="InterPro" id="IPR036259">
    <property type="entry name" value="MFS_trans_sf"/>
</dbReference>
<feature type="transmembrane region" description="Helical" evidence="9">
    <location>
        <begin position="183"/>
        <end position="206"/>
    </location>
</feature>
<organism evidence="11 12">
    <name type="scientific">Cephalotrichum gorgonifer</name>
    <dbReference type="NCBI Taxonomy" id="2041049"/>
    <lineage>
        <taxon>Eukaryota</taxon>
        <taxon>Fungi</taxon>
        <taxon>Dikarya</taxon>
        <taxon>Ascomycota</taxon>
        <taxon>Pezizomycotina</taxon>
        <taxon>Sordariomycetes</taxon>
        <taxon>Hypocreomycetidae</taxon>
        <taxon>Microascales</taxon>
        <taxon>Microascaceae</taxon>
        <taxon>Cephalotrichum</taxon>
    </lineage>
</organism>
<dbReference type="PANTHER" id="PTHR48022">
    <property type="entry name" value="PLASTIDIC GLUCOSE TRANSPORTER 4"/>
    <property type="match status" value="1"/>
</dbReference>
<reference evidence="11" key="1">
    <citation type="submission" date="2018-03" db="EMBL/GenBank/DDBJ databases">
        <authorList>
            <person name="Guldener U."/>
        </authorList>
    </citation>
    <scope>NUCLEOTIDE SEQUENCE</scope>
</reference>
<keyword evidence="3 8" id="KW-0813">Transport</keyword>
<feature type="transmembrane region" description="Helical" evidence="9">
    <location>
        <begin position="218"/>
        <end position="236"/>
    </location>
</feature>
<dbReference type="SUPFAM" id="SSF103473">
    <property type="entry name" value="MFS general substrate transporter"/>
    <property type="match status" value="1"/>
</dbReference>
<feature type="transmembrane region" description="Helical" evidence="9">
    <location>
        <begin position="47"/>
        <end position="78"/>
    </location>
</feature>
<feature type="transmembrane region" description="Helical" evidence="9">
    <location>
        <begin position="368"/>
        <end position="388"/>
    </location>
</feature>
<feature type="transmembrane region" description="Helical" evidence="9">
    <location>
        <begin position="452"/>
        <end position="475"/>
    </location>
</feature>
<dbReference type="GO" id="GO:0005351">
    <property type="term" value="F:carbohydrate:proton symporter activity"/>
    <property type="evidence" value="ECO:0007669"/>
    <property type="project" value="TreeGrafter"/>
</dbReference>
<feature type="transmembrane region" description="Helical" evidence="9">
    <location>
        <begin position="155"/>
        <end position="176"/>
    </location>
</feature>
<evidence type="ECO:0000256" key="4">
    <source>
        <dbReference type="ARBA" id="ARBA00022692"/>
    </source>
</evidence>
<keyword evidence="7" id="KW-0462">Maltose metabolism</keyword>
<evidence type="ECO:0000256" key="5">
    <source>
        <dbReference type="ARBA" id="ARBA00022989"/>
    </source>
</evidence>
<dbReference type="PROSITE" id="PS50850">
    <property type="entry name" value="MFS"/>
    <property type="match status" value="1"/>
</dbReference>
<evidence type="ECO:0000256" key="9">
    <source>
        <dbReference type="SAM" id="Phobius"/>
    </source>
</evidence>
<dbReference type="InterPro" id="IPR020846">
    <property type="entry name" value="MFS_dom"/>
</dbReference>
<accession>A0AAE8N2T2</accession>
<dbReference type="EMBL" id="ONZQ02000012">
    <property type="protein sequence ID" value="SPO05391.1"/>
    <property type="molecule type" value="Genomic_DNA"/>
</dbReference>
<dbReference type="NCBIfam" id="TIGR00879">
    <property type="entry name" value="SP"/>
    <property type="match status" value="1"/>
</dbReference>
<sequence>MADTTGAAPKVEGVSEKRGSFEHMEAGTPPPGDNQLTWKYVKENKRVLAWCFYIFLLPVNFGYEISTLGKLMAVIPFLERFGREVDGKMVIAATDQQILNAANTIGLFVSAFITGWISDKIGRKNTIMIGCMACIGGIIWQYFSTTIMMLWGGKLLATLGMGLGHSLGPVFVAELAPTKMRGICLTLVNTMIVLGQWLNALCIMGSKSLDGDQQWRIPLITQIISPSLLLCGYFFLPESPSWLIIKGRTEEAAKSFRRFNGPNFNVDEAVAVTKAAVEAEAEVSRSGAVTDWLQCFKGPDGRRTLIICMVYISQQTIGVNFISGYLTYYFRLAGVNDPLAIGQAAFAIQLVGNMVSWPLVDRIGRRPIIVYGCIGMTAGLLLIGGIGTLNSPSALNAIVALMVIWGFTASSSPFSPSTPGISNLNQYQATLGAVAYAIGGETPSPVLRQKTYAINIMTATAMSCMVLQVMPYLINTDELNLGAKICFIFFAFSVPMCVYLYFCLPEMKGRTYLELQEMFQNRVPARKFRAYKCVGIEGTMHKEEDIKEEK</sequence>
<feature type="transmembrane region" description="Helical" evidence="9">
    <location>
        <begin position="338"/>
        <end position="356"/>
    </location>
</feature>
<dbReference type="Gene3D" id="1.20.1250.20">
    <property type="entry name" value="MFS general substrate transporter like domains"/>
    <property type="match status" value="1"/>
</dbReference>
<name>A0AAE8N2T2_9PEZI</name>
<protein>
    <submittedName>
        <fullName evidence="11">Related to MFS alpha-glucoside transporter</fullName>
    </submittedName>
</protein>
<dbReference type="GO" id="GO:0000023">
    <property type="term" value="P:maltose metabolic process"/>
    <property type="evidence" value="ECO:0007669"/>
    <property type="project" value="UniProtKB-KW"/>
</dbReference>
<gene>
    <name evidence="11" type="ORF">DNG_08078</name>
</gene>
<dbReference type="InterPro" id="IPR050360">
    <property type="entry name" value="MFS_Sugar_Transporters"/>
</dbReference>
<comment type="similarity">
    <text evidence="2 8">Belongs to the major facilitator superfamily. Sugar transporter (TC 2.A.1.1) family.</text>
</comment>
<keyword evidence="6 9" id="KW-0472">Membrane</keyword>
<dbReference type="InterPro" id="IPR005829">
    <property type="entry name" value="Sugar_transporter_CS"/>
</dbReference>
<feature type="transmembrane region" description="Helical" evidence="9">
    <location>
        <begin position="481"/>
        <end position="502"/>
    </location>
</feature>
<keyword evidence="4 9" id="KW-0812">Transmembrane</keyword>
<feature type="domain" description="Major facilitator superfamily (MFS) profile" evidence="10">
    <location>
        <begin position="50"/>
        <end position="508"/>
    </location>
</feature>
<evidence type="ECO:0000256" key="1">
    <source>
        <dbReference type="ARBA" id="ARBA00004141"/>
    </source>
</evidence>